<dbReference type="Proteomes" id="UP001163046">
    <property type="component" value="Unassembled WGS sequence"/>
</dbReference>
<sequence length="211" mass="23881">MNDVKPEEQTPAGSSQSELNHYTDVFTPNKIGVVQKRILVQGQTEIGKSTFVKKLAVDWAELNDEKTEDKQGDALGRFESDGDTSNENKVAIQHGGTSSNEYVDMSQQNQKNTLKKFELVLVINLKEVSKCRSLRDVISRCNIFTEEDTPLTEGLLSYIAKNQEKVLLVFDGYDEYRCGSNSEIYEIFRGKKLRNCCVLITTRISKADELR</sequence>
<reference evidence="3" key="1">
    <citation type="submission" date="2023-01" db="EMBL/GenBank/DDBJ databases">
        <title>Genome assembly of the deep-sea coral Lophelia pertusa.</title>
        <authorList>
            <person name="Herrera S."/>
            <person name="Cordes E."/>
        </authorList>
    </citation>
    <scope>NUCLEOTIDE SEQUENCE</scope>
    <source>
        <strain evidence="3">USNM1676648</strain>
        <tissue evidence="3">Polyp</tissue>
    </source>
</reference>
<keyword evidence="4" id="KW-1185">Reference proteome</keyword>
<evidence type="ECO:0000259" key="2">
    <source>
        <dbReference type="Pfam" id="PF05729"/>
    </source>
</evidence>
<evidence type="ECO:0000313" key="4">
    <source>
        <dbReference type="Proteomes" id="UP001163046"/>
    </source>
</evidence>
<comment type="caution">
    <text evidence="3">The sequence shown here is derived from an EMBL/GenBank/DDBJ whole genome shotgun (WGS) entry which is preliminary data.</text>
</comment>
<feature type="compositionally biased region" description="Polar residues" evidence="1">
    <location>
        <begin position="11"/>
        <end position="20"/>
    </location>
</feature>
<dbReference type="Pfam" id="PF05729">
    <property type="entry name" value="NACHT"/>
    <property type="match status" value="1"/>
</dbReference>
<accession>A0A9W9ZGA5</accession>
<dbReference type="Gene3D" id="3.40.50.300">
    <property type="entry name" value="P-loop containing nucleotide triphosphate hydrolases"/>
    <property type="match status" value="1"/>
</dbReference>
<dbReference type="OrthoDB" id="6016049at2759"/>
<dbReference type="PANTHER" id="PTHR46312:SF2">
    <property type="entry name" value="NUCLEOTIDE-BINDING OLIGOMERIZATION DOMAIN-CONTAINING PROTEIN 2-LIKE"/>
    <property type="match status" value="1"/>
</dbReference>
<feature type="region of interest" description="Disordered" evidence="1">
    <location>
        <begin position="1"/>
        <end position="20"/>
    </location>
</feature>
<dbReference type="InterPro" id="IPR027417">
    <property type="entry name" value="P-loop_NTPase"/>
</dbReference>
<name>A0A9W9ZGA5_9CNID</name>
<feature type="domain" description="NACHT" evidence="2">
    <location>
        <begin position="112"/>
        <end position="209"/>
    </location>
</feature>
<dbReference type="AlphaFoldDB" id="A0A9W9ZGA5"/>
<feature type="region of interest" description="Disordered" evidence="1">
    <location>
        <begin position="68"/>
        <end position="91"/>
    </location>
</feature>
<evidence type="ECO:0000313" key="3">
    <source>
        <dbReference type="EMBL" id="KAJ7381157.1"/>
    </source>
</evidence>
<evidence type="ECO:0000256" key="1">
    <source>
        <dbReference type="SAM" id="MobiDB-lite"/>
    </source>
</evidence>
<proteinExistence type="predicted"/>
<dbReference type="EMBL" id="MU826351">
    <property type="protein sequence ID" value="KAJ7381157.1"/>
    <property type="molecule type" value="Genomic_DNA"/>
</dbReference>
<dbReference type="InterPro" id="IPR007111">
    <property type="entry name" value="NACHT_NTPase"/>
</dbReference>
<dbReference type="PANTHER" id="PTHR46312">
    <property type="entry name" value="NACHT DOMAIN-CONTAINING PROTEIN"/>
    <property type="match status" value="1"/>
</dbReference>
<protein>
    <recommendedName>
        <fullName evidence="2">NACHT domain-containing protein</fullName>
    </recommendedName>
</protein>
<gene>
    <name evidence="3" type="ORF">OS493_004756</name>
</gene>
<organism evidence="3 4">
    <name type="scientific">Desmophyllum pertusum</name>
    <dbReference type="NCBI Taxonomy" id="174260"/>
    <lineage>
        <taxon>Eukaryota</taxon>
        <taxon>Metazoa</taxon>
        <taxon>Cnidaria</taxon>
        <taxon>Anthozoa</taxon>
        <taxon>Hexacorallia</taxon>
        <taxon>Scleractinia</taxon>
        <taxon>Caryophylliina</taxon>
        <taxon>Caryophylliidae</taxon>
        <taxon>Desmophyllum</taxon>
    </lineage>
</organism>
<feature type="compositionally biased region" description="Basic and acidic residues" evidence="1">
    <location>
        <begin position="68"/>
        <end position="80"/>
    </location>
</feature>